<dbReference type="Proteomes" id="UP000594263">
    <property type="component" value="Unplaced"/>
</dbReference>
<keyword evidence="1" id="KW-0472">Membrane</keyword>
<dbReference type="EnsemblPlants" id="Kaladp0008s0636.1.v1.1">
    <property type="protein sequence ID" value="Kaladp0008s0636.1.v1.1.CDS.1"/>
    <property type="gene ID" value="Kaladp0008s0636.v1.1"/>
</dbReference>
<keyword evidence="1" id="KW-0812">Transmembrane</keyword>
<sequence>MFITAASIFSFSSSSLHIFISLVSFSSQPLKPLTIHFFTSSSSLLSFTVPNTLLLSFILLSSLAHVVKAL</sequence>
<name>A0A7N0RDS0_KALFE</name>
<protein>
    <submittedName>
        <fullName evidence="2">Uncharacterized protein</fullName>
    </submittedName>
</protein>
<evidence type="ECO:0000313" key="2">
    <source>
        <dbReference type="EnsemblPlants" id="Kaladp0008s0636.1.v1.1.CDS.1"/>
    </source>
</evidence>
<organism evidence="2 3">
    <name type="scientific">Kalanchoe fedtschenkoi</name>
    <name type="common">Lavender scallops</name>
    <name type="synonym">South American air plant</name>
    <dbReference type="NCBI Taxonomy" id="63787"/>
    <lineage>
        <taxon>Eukaryota</taxon>
        <taxon>Viridiplantae</taxon>
        <taxon>Streptophyta</taxon>
        <taxon>Embryophyta</taxon>
        <taxon>Tracheophyta</taxon>
        <taxon>Spermatophyta</taxon>
        <taxon>Magnoliopsida</taxon>
        <taxon>eudicotyledons</taxon>
        <taxon>Gunneridae</taxon>
        <taxon>Pentapetalae</taxon>
        <taxon>Saxifragales</taxon>
        <taxon>Crassulaceae</taxon>
        <taxon>Kalanchoe</taxon>
    </lineage>
</organism>
<evidence type="ECO:0000313" key="3">
    <source>
        <dbReference type="Proteomes" id="UP000594263"/>
    </source>
</evidence>
<keyword evidence="1" id="KW-1133">Transmembrane helix</keyword>
<dbReference type="AlphaFoldDB" id="A0A7N0RDS0"/>
<keyword evidence="3" id="KW-1185">Reference proteome</keyword>
<reference evidence="2" key="1">
    <citation type="submission" date="2021-01" db="UniProtKB">
        <authorList>
            <consortium name="EnsemblPlants"/>
        </authorList>
    </citation>
    <scope>IDENTIFICATION</scope>
</reference>
<dbReference type="Gramene" id="Kaladp0008s0636.1.v1.1">
    <property type="protein sequence ID" value="Kaladp0008s0636.1.v1.1.CDS.1"/>
    <property type="gene ID" value="Kaladp0008s0636.v1.1"/>
</dbReference>
<proteinExistence type="predicted"/>
<feature type="transmembrane region" description="Helical" evidence="1">
    <location>
        <begin position="49"/>
        <end position="67"/>
    </location>
</feature>
<evidence type="ECO:0000256" key="1">
    <source>
        <dbReference type="SAM" id="Phobius"/>
    </source>
</evidence>
<accession>A0A7N0RDS0</accession>